<gene>
    <name evidence="1" type="ORF">GOBAR_AA33343</name>
</gene>
<organism evidence="1 2">
    <name type="scientific">Gossypium barbadense</name>
    <name type="common">Sea Island cotton</name>
    <name type="synonym">Hibiscus barbadensis</name>
    <dbReference type="NCBI Taxonomy" id="3634"/>
    <lineage>
        <taxon>Eukaryota</taxon>
        <taxon>Viridiplantae</taxon>
        <taxon>Streptophyta</taxon>
        <taxon>Embryophyta</taxon>
        <taxon>Tracheophyta</taxon>
        <taxon>Spermatophyta</taxon>
        <taxon>Magnoliopsida</taxon>
        <taxon>eudicotyledons</taxon>
        <taxon>Gunneridae</taxon>
        <taxon>Pentapetalae</taxon>
        <taxon>rosids</taxon>
        <taxon>malvids</taxon>
        <taxon>Malvales</taxon>
        <taxon>Malvaceae</taxon>
        <taxon>Malvoideae</taxon>
        <taxon>Gossypium</taxon>
    </lineage>
</organism>
<name>A0A2P5W8C0_GOSBA</name>
<proteinExistence type="predicted"/>
<sequence>MADLATHMNFGFHLLNIILLHWNRFYMMMRMGWLLSSLFLLDVHTSEGCWRFSSVAQSDVQEAKTVYLVKPK</sequence>
<dbReference type="Proteomes" id="UP000239757">
    <property type="component" value="Unassembled WGS sequence"/>
</dbReference>
<accession>A0A2P5W8C0</accession>
<dbReference type="AlphaFoldDB" id="A0A2P5W8C0"/>
<evidence type="ECO:0000313" key="1">
    <source>
        <dbReference type="EMBL" id="PPR87346.1"/>
    </source>
</evidence>
<protein>
    <submittedName>
        <fullName evidence="1">Uncharacterized protein</fullName>
    </submittedName>
</protein>
<evidence type="ECO:0000313" key="2">
    <source>
        <dbReference type="Proteomes" id="UP000239757"/>
    </source>
</evidence>
<reference evidence="1 2" key="1">
    <citation type="submission" date="2015-01" db="EMBL/GenBank/DDBJ databases">
        <title>Genome of allotetraploid Gossypium barbadense reveals genomic plasticity and fiber elongation in cotton evolution.</title>
        <authorList>
            <person name="Chen X."/>
            <person name="Liu X."/>
            <person name="Zhao B."/>
            <person name="Zheng H."/>
            <person name="Hu Y."/>
            <person name="Lu G."/>
            <person name="Yang C."/>
            <person name="Chen J."/>
            <person name="Shan C."/>
            <person name="Zhang L."/>
            <person name="Zhou Y."/>
            <person name="Wang L."/>
            <person name="Guo W."/>
            <person name="Bai Y."/>
            <person name="Ruan J."/>
            <person name="Shangguan X."/>
            <person name="Mao Y."/>
            <person name="Jiang J."/>
            <person name="Zhu Y."/>
            <person name="Lei J."/>
            <person name="Kang H."/>
            <person name="Chen S."/>
            <person name="He X."/>
            <person name="Wang R."/>
            <person name="Wang Y."/>
            <person name="Chen J."/>
            <person name="Wang L."/>
            <person name="Yu S."/>
            <person name="Wang B."/>
            <person name="Wei J."/>
            <person name="Song S."/>
            <person name="Lu X."/>
            <person name="Gao Z."/>
            <person name="Gu W."/>
            <person name="Deng X."/>
            <person name="Ma D."/>
            <person name="Wang S."/>
            <person name="Liang W."/>
            <person name="Fang L."/>
            <person name="Cai C."/>
            <person name="Zhu X."/>
            <person name="Zhou B."/>
            <person name="Zhang Y."/>
            <person name="Chen Z."/>
            <person name="Xu S."/>
            <person name="Zhu R."/>
            <person name="Wang S."/>
            <person name="Zhang T."/>
            <person name="Zhao G."/>
        </authorList>
    </citation>
    <scope>NUCLEOTIDE SEQUENCE [LARGE SCALE GENOMIC DNA]</scope>
    <source>
        <strain evidence="2">cv. Xinhai21</strain>
        <tissue evidence="1">Leaf</tissue>
    </source>
</reference>
<dbReference type="EMBL" id="KZ668615">
    <property type="protein sequence ID" value="PPR87346.1"/>
    <property type="molecule type" value="Genomic_DNA"/>
</dbReference>